<accession>A0A1Y2AW83</accession>
<dbReference type="OrthoDB" id="6021263at2759"/>
<name>A0A1Y2AW83_9TREE</name>
<dbReference type="PANTHER" id="PTHR28266:SF1">
    <property type="entry name" value="LARGE RIBOSOMAL SUBUNIT PROTEIN ML58"/>
    <property type="match status" value="1"/>
</dbReference>
<organism evidence="2 3">
    <name type="scientific">Naematelia encephala</name>
    <dbReference type="NCBI Taxonomy" id="71784"/>
    <lineage>
        <taxon>Eukaryota</taxon>
        <taxon>Fungi</taxon>
        <taxon>Dikarya</taxon>
        <taxon>Basidiomycota</taxon>
        <taxon>Agaricomycotina</taxon>
        <taxon>Tremellomycetes</taxon>
        <taxon>Tremellales</taxon>
        <taxon>Naemateliaceae</taxon>
        <taxon>Naematelia</taxon>
    </lineage>
</organism>
<sequence length="221" mass="24587">MASLASSSRLGLTSSPFTPLGSLRLKHGGNLRWQKNRPKPPRIPKLYSPHTPKPILPSSGTSQPHPPHLLAPDDYVPPTTASPLENGMTFHHSPPPSAPSYTTGVVPPMLKWLGGESIRLSGEEAAPLLRHRKEPIAGKIHQWGEETVARMKELRAQGMSTKSVVEQLGLTEEDRVLVARVAPLSKEQQAVKEAELQETKDLWGYRKRLARESRVVRRTYW</sequence>
<dbReference type="InParanoid" id="A0A1Y2AW83"/>
<dbReference type="InterPro" id="IPR024388">
    <property type="entry name" value="Ribosomal_mL58"/>
</dbReference>
<dbReference type="AlphaFoldDB" id="A0A1Y2AW83"/>
<proteinExistence type="predicted"/>
<comment type="caution">
    <text evidence="2">The sequence shown here is derived from an EMBL/GenBank/DDBJ whole genome shotgun (WGS) entry which is preliminary data.</text>
</comment>
<keyword evidence="3" id="KW-1185">Reference proteome</keyword>
<evidence type="ECO:0008006" key="4">
    <source>
        <dbReference type="Google" id="ProtNLM"/>
    </source>
</evidence>
<gene>
    <name evidence="2" type="ORF">BCR39DRAFT_540559</name>
</gene>
<feature type="compositionally biased region" description="Basic residues" evidence="1">
    <location>
        <begin position="24"/>
        <end position="42"/>
    </location>
</feature>
<evidence type="ECO:0000313" key="3">
    <source>
        <dbReference type="Proteomes" id="UP000193986"/>
    </source>
</evidence>
<dbReference type="EMBL" id="MCFC01000045">
    <property type="protein sequence ID" value="ORY26714.1"/>
    <property type="molecule type" value="Genomic_DNA"/>
</dbReference>
<dbReference type="PANTHER" id="PTHR28266">
    <property type="entry name" value="54S RIBOSOMAL PROTEIN L20, MITOCHONDRIAL"/>
    <property type="match status" value="1"/>
</dbReference>
<feature type="compositionally biased region" description="Polar residues" evidence="1">
    <location>
        <begin position="1"/>
        <end position="17"/>
    </location>
</feature>
<dbReference type="STRING" id="71784.A0A1Y2AW83"/>
<evidence type="ECO:0000313" key="2">
    <source>
        <dbReference type="EMBL" id="ORY26714.1"/>
    </source>
</evidence>
<feature type="region of interest" description="Disordered" evidence="1">
    <location>
        <begin position="1"/>
        <end position="100"/>
    </location>
</feature>
<dbReference type="Proteomes" id="UP000193986">
    <property type="component" value="Unassembled WGS sequence"/>
</dbReference>
<reference evidence="2 3" key="1">
    <citation type="submission" date="2016-07" db="EMBL/GenBank/DDBJ databases">
        <title>Pervasive Adenine N6-methylation of Active Genes in Fungi.</title>
        <authorList>
            <consortium name="DOE Joint Genome Institute"/>
            <person name="Mondo S.J."/>
            <person name="Dannebaum R.O."/>
            <person name="Kuo R.C."/>
            <person name="Labutti K."/>
            <person name="Haridas S."/>
            <person name="Kuo A."/>
            <person name="Salamov A."/>
            <person name="Ahrendt S.R."/>
            <person name="Lipzen A."/>
            <person name="Sullivan W."/>
            <person name="Andreopoulos W.B."/>
            <person name="Clum A."/>
            <person name="Lindquist E."/>
            <person name="Daum C."/>
            <person name="Ramamoorthy G.K."/>
            <person name="Gryganskyi A."/>
            <person name="Culley D."/>
            <person name="Magnuson J.K."/>
            <person name="James T.Y."/>
            <person name="O'Malley M.A."/>
            <person name="Stajich J.E."/>
            <person name="Spatafora J.W."/>
            <person name="Visel A."/>
            <person name="Grigoriev I.V."/>
        </authorList>
    </citation>
    <scope>NUCLEOTIDE SEQUENCE [LARGE SCALE GENOMIC DNA]</scope>
    <source>
        <strain evidence="2 3">68-887.2</strain>
    </source>
</reference>
<protein>
    <recommendedName>
        <fullName evidence="4">Mitochondrial ribosomal protein subunit L20-domain-containing protein</fullName>
    </recommendedName>
</protein>
<evidence type="ECO:0000256" key="1">
    <source>
        <dbReference type="SAM" id="MobiDB-lite"/>
    </source>
</evidence>